<evidence type="ECO:0000313" key="2">
    <source>
        <dbReference type="Proteomes" id="UP001373714"/>
    </source>
</evidence>
<dbReference type="EMBL" id="JAVHNS010000014">
    <property type="protein sequence ID" value="KAK6335968.1"/>
    <property type="molecule type" value="Genomic_DNA"/>
</dbReference>
<organism evidence="1 2">
    <name type="scientific">Orbilia blumenaviensis</name>
    <dbReference type="NCBI Taxonomy" id="1796055"/>
    <lineage>
        <taxon>Eukaryota</taxon>
        <taxon>Fungi</taxon>
        <taxon>Dikarya</taxon>
        <taxon>Ascomycota</taxon>
        <taxon>Pezizomycotina</taxon>
        <taxon>Orbiliomycetes</taxon>
        <taxon>Orbiliales</taxon>
        <taxon>Orbiliaceae</taxon>
        <taxon>Orbilia</taxon>
    </lineage>
</organism>
<protein>
    <submittedName>
        <fullName evidence="1">Uncharacterized protein</fullName>
    </submittedName>
</protein>
<name>A0AAV9U925_9PEZI</name>
<reference evidence="1 2" key="1">
    <citation type="submission" date="2019-10" db="EMBL/GenBank/DDBJ databases">
        <authorList>
            <person name="Palmer J.M."/>
        </authorList>
    </citation>
    <scope>NUCLEOTIDE SEQUENCE [LARGE SCALE GENOMIC DNA]</scope>
    <source>
        <strain evidence="1 2">TWF730</strain>
    </source>
</reference>
<dbReference type="Proteomes" id="UP001373714">
    <property type="component" value="Unassembled WGS sequence"/>
</dbReference>
<proteinExistence type="predicted"/>
<gene>
    <name evidence="1" type="ORF">TWF730_003342</name>
</gene>
<sequence>MALGTKRWLLTQNIYITIPFIISLLTTQIPSTAALDEGKIWDQTLPLLSRVCKLGLYTKPNHGIWFGNIFHPVSSWYGAWEGFPLGDTYDPDTSNETLSTEYTRATCHNIEEEIGGKLVQTGMKQLYVSGYCFCLFYRNKGCVDDSPMVGRNVVANRLPYGWENEVRSFKCQKYSNWDVFTGCDINYSNTYREGEKQIPPDGEKGIYHAKRFEQKDFDEWTGKGKCMTVDPVTLVQWSIKGCTCSFYTDTECKANALVDGHMGLVEREEIKDLMGLKILSYRCDIPYTSGIIVPNSYFEIGDPEPLKSP</sequence>
<evidence type="ECO:0000313" key="1">
    <source>
        <dbReference type="EMBL" id="KAK6335968.1"/>
    </source>
</evidence>
<dbReference type="AlphaFoldDB" id="A0AAV9U925"/>
<keyword evidence="2" id="KW-1185">Reference proteome</keyword>
<accession>A0AAV9U925</accession>
<comment type="caution">
    <text evidence="1">The sequence shown here is derived from an EMBL/GenBank/DDBJ whole genome shotgun (WGS) entry which is preliminary data.</text>
</comment>